<accession>A0A937AME8</accession>
<dbReference type="Gene3D" id="2.60.260.40">
    <property type="entry name" value="q5lls5 like domains"/>
    <property type="match status" value="1"/>
</dbReference>
<keyword evidence="2" id="KW-0862">Zinc</keyword>
<evidence type="ECO:0000313" key="3">
    <source>
        <dbReference type="Proteomes" id="UP000736856"/>
    </source>
</evidence>
<proteinExistence type="predicted"/>
<dbReference type="Proteomes" id="UP000736856">
    <property type="component" value="Unassembled WGS sequence"/>
</dbReference>
<reference evidence="2" key="1">
    <citation type="submission" date="2019-02" db="EMBL/GenBank/DDBJ databases">
        <title>A novel Candidatus Liberibacter species associated with the New Zealand native fuchsia psyllid, Ctenarytaina fuchsiae.</title>
        <authorList>
            <person name="Thompson S.M."/>
            <person name="Jorgensen N."/>
            <person name="David C."/>
            <person name="Bulman S.R."/>
            <person name="Smith G.R."/>
        </authorList>
    </citation>
    <scope>NUCLEOTIDE SEQUENCE</scope>
    <source>
        <strain evidence="2">Oxford</strain>
    </source>
</reference>
<keyword evidence="2" id="KW-0863">Zinc-finger</keyword>
<protein>
    <submittedName>
        <fullName evidence="2">Zinc-finger domain-containing protein</fullName>
    </submittedName>
</protein>
<feature type="domain" description="Zinc finger CHCC-type" evidence="1">
    <location>
        <begin position="23"/>
        <end position="58"/>
    </location>
</feature>
<gene>
    <name evidence="2" type="ORF">EU981_04970</name>
</gene>
<evidence type="ECO:0000259" key="1">
    <source>
        <dbReference type="Pfam" id="PF10276"/>
    </source>
</evidence>
<dbReference type="InterPro" id="IPR019401">
    <property type="entry name" value="Znf_CHCC"/>
</dbReference>
<dbReference type="AlphaFoldDB" id="A0A937AME8"/>
<keyword evidence="2" id="KW-0479">Metal-binding</keyword>
<dbReference type="Pfam" id="PF10276">
    <property type="entry name" value="zf-CHCC"/>
    <property type="match status" value="1"/>
</dbReference>
<name>A0A937AME8_9HYPH</name>
<evidence type="ECO:0000313" key="2">
    <source>
        <dbReference type="EMBL" id="MBL0849407.1"/>
    </source>
</evidence>
<dbReference type="GO" id="GO:0008270">
    <property type="term" value="F:zinc ion binding"/>
    <property type="evidence" value="ECO:0007669"/>
    <property type="project" value="UniProtKB-KW"/>
</dbReference>
<comment type="caution">
    <text evidence="2">The sequence shown here is derived from an EMBL/GenBank/DDBJ whole genome shotgun (WGS) entry which is preliminary data.</text>
</comment>
<organism evidence="2 3">
    <name type="scientific">Candidatus Liberibacter ctenarytainae</name>
    <dbReference type="NCBI Taxonomy" id="2020335"/>
    <lineage>
        <taxon>Bacteria</taxon>
        <taxon>Pseudomonadati</taxon>
        <taxon>Pseudomonadota</taxon>
        <taxon>Alphaproteobacteria</taxon>
        <taxon>Hyphomicrobiales</taxon>
        <taxon>Rhizobiaceae</taxon>
        <taxon>Liberibacter</taxon>
    </lineage>
</organism>
<sequence>MSQSPVLHFQNDKGYHHITIGVKTFMCAGASPPLDHPHVFINMGDKNEKYCPYCSTLYQFNESLDPEETRPAGCFLSIEG</sequence>
<dbReference type="EMBL" id="SEOL01000014">
    <property type="protein sequence ID" value="MBL0849407.1"/>
    <property type="molecule type" value="Genomic_DNA"/>
</dbReference>